<dbReference type="InterPro" id="IPR027417">
    <property type="entry name" value="P-loop_NTPase"/>
</dbReference>
<dbReference type="GO" id="GO:0005525">
    <property type="term" value="F:GTP binding"/>
    <property type="evidence" value="ECO:0007669"/>
    <property type="project" value="UniProtKB-KW"/>
</dbReference>
<keyword evidence="4" id="KW-0812">Transmembrane</keyword>
<organism evidence="6 7">
    <name type="scientific">Astyanax mexicanus</name>
    <name type="common">Blind cave fish</name>
    <name type="synonym">Astyanax fasciatus mexicanus</name>
    <dbReference type="NCBI Taxonomy" id="7994"/>
    <lineage>
        <taxon>Eukaryota</taxon>
        <taxon>Metazoa</taxon>
        <taxon>Chordata</taxon>
        <taxon>Craniata</taxon>
        <taxon>Vertebrata</taxon>
        <taxon>Euteleostomi</taxon>
        <taxon>Actinopterygii</taxon>
        <taxon>Neopterygii</taxon>
        <taxon>Teleostei</taxon>
        <taxon>Ostariophysi</taxon>
        <taxon>Characiformes</taxon>
        <taxon>Characoidei</taxon>
        <taxon>Acestrorhamphidae</taxon>
        <taxon>Acestrorhamphinae</taxon>
        <taxon>Astyanax</taxon>
    </lineage>
</organism>
<feature type="domain" description="AIG1-type G" evidence="5">
    <location>
        <begin position="12"/>
        <end position="208"/>
    </location>
</feature>
<reference evidence="6" key="3">
    <citation type="submission" date="2025-08" db="UniProtKB">
        <authorList>
            <consortium name="Ensembl"/>
        </authorList>
    </citation>
    <scope>IDENTIFICATION</scope>
</reference>
<feature type="transmembrane region" description="Helical" evidence="4">
    <location>
        <begin position="267"/>
        <end position="290"/>
    </location>
</feature>
<dbReference type="InterPro" id="IPR006703">
    <property type="entry name" value="G_AIG1"/>
</dbReference>
<dbReference type="GeneTree" id="ENSGT00940000167682"/>
<keyword evidence="4" id="KW-1133">Transmembrane helix</keyword>
<proteinExistence type="inferred from homology"/>
<reference evidence="7" key="1">
    <citation type="submission" date="2013-03" db="EMBL/GenBank/DDBJ databases">
        <authorList>
            <person name="Jeffery W."/>
            <person name="Warren W."/>
            <person name="Wilson R.K."/>
        </authorList>
    </citation>
    <scope>NUCLEOTIDE SEQUENCE</scope>
    <source>
        <strain evidence="7">female</strain>
    </source>
</reference>
<keyword evidence="7" id="KW-1185">Reference proteome</keyword>
<evidence type="ECO:0000256" key="2">
    <source>
        <dbReference type="ARBA" id="ARBA00022741"/>
    </source>
</evidence>
<dbReference type="InterPro" id="IPR045058">
    <property type="entry name" value="GIMA/IAN/Toc"/>
</dbReference>
<evidence type="ECO:0000256" key="4">
    <source>
        <dbReference type="SAM" id="Phobius"/>
    </source>
</evidence>
<dbReference type="PANTHER" id="PTHR10903">
    <property type="entry name" value="GTPASE, IMAP FAMILY MEMBER-RELATED"/>
    <property type="match status" value="1"/>
</dbReference>
<evidence type="ECO:0000313" key="7">
    <source>
        <dbReference type="Proteomes" id="UP000018467"/>
    </source>
</evidence>
<feature type="transmembrane region" description="Helical" evidence="4">
    <location>
        <begin position="296"/>
        <end position="317"/>
    </location>
</feature>
<dbReference type="Pfam" id="PF04548">
    <property type="entry name" value="AIG1"/>
    <property type="match status" value="1"/>
</dbReference>
<evidence type="ECO:0000313" key="6">
    <source>
        <dbReference type="Ensembl" id="ENSAMXP00000036310.1"/>
    </source>
</evidence>
<keyword evidence="4" id="KW-0472">Membrane</keyword>
<dbReference type="InParanoid" id="A0A3B1J377"/>
<accession>A0A3B1J377</accession>
<keyword evidence="3" id="KW-0342">GTP-binding</keyword>
<evidence type="ECO:0000259" key="5">
    <source>
        <dbReference type="PROSITE" id="PS51720"/>
    </source>
</evidence>
<evidence type="ECO:0000256" key="1">
    <source>
        <dbReference type="ARBA" id="ARBA00008535"/>
    </source>
</evidence>
<dbReference type="PROSITE" id="PS51720">
    <property type="entry name" value="G_AIG1"/>
    <property type="match status" value="1"/>
</dbReference>
<evidence type="ECO:0000256" key="3">
    <source>
        <dbReference type="ARBA" id="ARBA00023134"/>
    </source>
</evidence>
<protein>
    <submittedName>
        <fullName evidence="6">GTPase IMAP family member 4-like</fullName>
    </submittedName>
</protein>
<sequence>MRGTAKREVIAETELRMVVIGSSGPSQFSLTNCILGREEFSKDVCSIAGSRKNIGELAGRQVAVVNAPNLYDKDLSKSKMREELRRAKCLLSPGPHAVLIAFDLERISPNDIRTPKLVMKRFGEGVLNYAMILLAYDGPLGLAALEERIMKTDWHLRELIEQCGCRYHIFSKNEKNHNKDRELLQKIERIVGTMGGHCYTNPAYSKAEESVRKEEKKLIKKRAAETERAWRELEQQYQGDELRWQMDAYNASVGAEIRAKAELDNSWLRNSLAIGFSLGFVAGATMGIVVGSVEGLAGMAVGGAVGGALGGSAGGAVQSAIEHLDERVGPHTSNFNSIFINRFFRAPQV</sequence>
<name>A0A3B1J377_ASTMX</name>
<dbReference type="AlphaFoldDB" id="A0A3B1J377"/>
<dbReference type="Proteomes" id="UP000018467">
    <property type="component" value="Unassembled WGS sequence"/>
</dbReference>
<reference evidence="6" key="4">
    <citation type="submission" date="2025-09" db="UniProtKB">
        <authorList>
            <consortium name="Ensembl"/>
        </authorList>
    </citation>
    <scope>IDENTIFICATION</scope>
</reference>
<keyword evidence="2" id="KW-0547">Nucleotide-binding</keyword>
<dbReference type="Bgee" id="ENSAMXG00000035141">
    <property type="expression patterns" value="Expressed in camera-type eye and 1 other cell type or tissue"/>
</dbReference>
<reference evidence="7" key="2">
    <citation type="journal article" date="2014" name="Nat. Commun.">
        <title>The cavefish genome reveals candidate genes for eye loss.</title>
        <authorList>
            <person name="McGaugh S.E."/>
            <person name="Gross J.B."/>
            <person name="Aken B."/>
            <person name="Blin M."/>
            <person name="Borowsky R."/>
            <person name="Chalopin D."/>
            <person name="Hinaux H."/>
            <person name="Jeffery W.R."/>
            <person name="Keene A."/>
            <person name="Ma L."/>
            <person name="Minx P."/>
            <person name="Murphy D."/>
            <person name="O'Quin K.E."/>
            <person name="Retaux S."/>
            <person name="Rohner N."/>
            <person name="Searle S.M."/>
            <person name="Stahl B.A."/>
            <person name="Tabin C."/>
            <person name="Volff J.N."/>
            <person name="Yoshizawa M."/>
            <person name="Warren W.C."/>
        </authorList>
    </citation>
    <scope>NUCLEOTIDE SEQUENCE [LARGE SCALE GENOMIC DNA]</scope>
    <source>
        <strain evidence="7">female</strain>
    </source>
</reference>
<dbReference type="PANTHER" id="PTHR10903:SF177">
    <property type="entry name" value="GTPASE IMAP FAMILY MEMBER 4-LIKE-RELATED"/>
    <property type="match status" value="1"/>
</dbReference>
<dbReference type="Ensembl" id="ENSAMXT00000046694.1">
    <property type="protein sequence ID" value="ENSAMXP00000036310.1"/>
    <property type="gene ID" value="ENSAMXG00000035141.1"/>
</dbReference>
<comment type="similarity">
    <text evidence="1">Belongs to the TRAFAC class TrmE-Era-EngA-EngB-Septin-like GTPase superfamily. AIG1/Toc34/Toc159-like paraseptin GTPase family. IAN subfamily.</text>
</comment>
<dbReference type="Gene3D" id="3.40.50.300">
    <property type="entry name" value="P-loop containing nucleotide triphosphate hydrolases"/>
    <property type="match status" value="1"/>
</dbReference>